<organism evidence="4 5">
    <name type="scientific">Giardia muris</name>
    <dbReference type="NCBI Taxonomy" id="5742"/>
    <lineage>
        <taxon>Eukaryota</taxon>
        <taxon>Metamonada</taxon>
        <taxon>Diplomonadida</taxon>
        <taxon>Hexamitidae</taxon>
        <taxon>Giardiinae</taxon>
        <taxon>Giardia</taxon>
    </lineage>
</organism>
<dbReference type="InterPro" id="IPR009057">
    <property type="entry name" value="Homeodomain-like_sf"/>
</dbReference>
<evidence type="ECO:0000313" key="4">
    <source>
        <dbReference type="EMBL" id="TNJ30544.1"/>
    </source>
</evidence>
<accession>A0A4Z1SXV8</accession>
<dbReference type="GO" id="GO:0000981">
    <property type="term" value="F:DNA-binding transcription factor activity, RNA polymerase II-specific"/>
    <property type="evidence" value="ECO:0007669"/>
    <property type="project" value="TreeGrafter"/>
</dbReference>
<feature type="compositionally biased region" description="Low complexity" evidence="1">
    <location>
        <begin position="204"/>
        <end position="223"/>
    </location>
</feature>
<dbReference type="InterPro" id="IPR050560">
    <property type="entry name" value="MYB_TF"/>
</dbReference>
<feature type="domain" description="Myb-like" evidence="2">
    <location>
        <begin position="73"/>
        <end position="119"/>
    </location>
</feature>
<dbReference type="VEuPathDB" id="GiardiaDB:GMRT_12299"/>
<dbReference type="SMART" id="SM00717">
    <property type="entry name" value="SANT"/>
    <property type="match status" value="2"/>
</dbReference>
<name>A0A4Z1SXV8_GIAMU</name>
<feature type="region of interest" description="Disordered" evidence="1">
    <location>
        <begin position="199"/>
        <end position="229"/>
    </location>
</feature>
<proteinExistence type="predicted"/>
<dbReference type="CDD" id="cd00167">
    <property type="entry name" value="SANT"/>
    <property type="match status" value="2"/>
</dbReference>
<keyword evidence="5" id="KW-1185">Reference proteome</keyword>
<dbReference type="SUPFAM" id="SSF46689">
    <property type="entry name" value="Homeodomain-like"/>
    <property type="match status" value="1"/>
</dbReference>
<keyword evidence="4" id="KW-0238">DNA-binding</keyword>
<dbReference type="OrthoDB" id="1865523at2759"/>
<evidence type="ECO:0000256" key="1">
    <source>
        <dbReference type="SAM" id="MobiDB-lite"/>
    </source>
</evidence>
<dbReference type="Proteomes" id="UP000315496">
    <property type="component" value="Chromosome 1"/>
</dbReference>
<evidence type="ECO:0000259" key="2">
    <source>
        <dbReference type="PROSITE" id="PS50090"/>
    </source>
</evidence>
<dbReference type="Gene3D" id="1.10.10.60">
    <property type="entry name" value="Homeodomain-like"/>
    <property type="match status" value="2"/>
</dbReference>
<dbReference type="PROSITE" id="PS50090">
    <property type="entry name" value="MYB_LIKE"/>
    <property type="match status" value="2"/>
</dbReference>
<feature type="domain" description="HTH myb-type" evidence="3">
    <location>
        <begin position="72"/>
        <end position="123"/>
    </location>
</feature>
<dbReference type="GO" id="GO:0005634">
    <property type="term" value="C:nucleus"/>
    <property type="evidence" value="ECO:0007669"/>
    <property type="project" value="TreeGrafter"/>
</dbReference>
<dbReference type="PROSITE" id="PS51294">
    <property type="entry name" value="HTH_MYB"/>
    <property type="match status" value="1"/>
</dbReference>
<evidence type="ECO:0000313" key="5">
    <source>
        <dbReference type="Proteomes" id="UP000315496"/>
    </source>
</evidence>
<feature type="domain" description="Myb-like" evidence="2">
    <location>
        <begin position="3"/>
        <end position="60"/>
    </location>
</feature>
<sequence length="318" mass="36112">MASTRMTPRKWTEPELMRLYTAIQLEHCRSEDGKIQWAEVAKFVRTRNRVQCYQRYNQIDALKVCGSGFWQVRRRPWSVGEVDALLKLHEKLGNAWAQYRDCIPGRTPTEIKSKYRNLVKQGHVQSETKMGSKEKGKNCITSGDVSINATMGQKSPRTKEIIQMIMGKLQKRTISDIPDEHLDPLDVINEPLNQTQVQVGRQMSTHTGPLSPGSPGPSNYSTSHMAGSFNEPKTLTTSILTKTGSLIGKVVSKLSTSFSRLTQSIGNIMKTDRLNKPTKDSLGLTDFNEYHELELLPLPLEECTEYYQQDDWFNGIFQ</sequence>
<dbReference type="Pfam" id="PF00249">
    <property type="entry name" value="Myb_DNA-binding"/>
    <property type="match status" value="1"/>
</dbReference>
<dbReference type="EMBL" id="VDLU01000001">
    <property type="protein sequence ID" value="TNJ30544.1"/>
    <property type="molecule type" value="Genomic_DNA"/>
</dbReference>
<reference evidence="4 5" key="1">
    <citation type="submission" date="2019-05" db="EMBL/GenBank/DDBJ databases">
        <title>The compact genome of Giardia muris reveals important steps in the evolution of intestinal protozoan parasites.</title>
        <authorList>
            <person name="Xu F."/>
            <person name="Jimenez-Gonzalez A."/>
            <person name="Einarsson E."/>
            <person name="Astvaldsson A."/>
            <person name="Peirasmaki D."/>
            <person name="Eckmann L."/>
            <person name="Andersson J.O."/>
            <person name="Svard S.G."/>
            <person name="Jerlstrom-Hultqvist J."/>
        </authorList>
    </citation>
    <scope>NUCLEOTIDE SEQUENCE [LARGE SCALE GENOMIC DNA]</scope>
    <source>
        <strain evidence="4 5">Roberts-Thomson</strain>
    </source>
</reference>
<dbReference type="PANTHER" id="PTHR45614">
    <property type="entry name" value="MYB PROTEIN-RELATED"/>
    <property type="match status" value="1"/>
</dbReference>
<protein>
    <submittedName>
        <fullName evidence="4">Myb-like DNA-binding domain-containing protein</fullName>
    </submittedName>
</protein>
<gene>
    <name evidence="4" type="ORF">GMRT_12299</name>
</gene>
<dbReference type="InterPro" id="IPR001005">
    <property type="entry name" value="SANT/Myb"/>
</dbReference>
<evidence type="ECO:0000259" key="3">
    <source>
        <dbReference type="PROSITE" id="PS51294"/>
    </source>
</evidence>
<comment type="caution">
    <text evidence="4">The sequence shown here is derived from an EMBL/GenBank/DDBJ whole genome shotgun (WGS) entry which is preliminary data.</text>
</comment>
<dbReference type="InterPro" id="IPR017930">
    <property type="entry name" value="Myb_dom"/>
</dbReference>
<dbReference type="GO" id="GO:0000978">
    <property type="term" value="F:RNA polymerase II cis-regulatory region sequence-specific DNA binding"/>
    <property type="evidence" value="ECO:0007669"/>
    <property type="project" value="TreeGrafter"/>
</dbReference>
<dbReference type="AlphaFoldDB" id="A0A4Z1SXV8"/>